<feature type="transmembrane region" description="Helical" evidence="2">
    <location>
        <begin position="37"/>
        <end position="56"/>
    </location>
</feature>
<protein>
    <submittedName>
        <fullName evidence="4">TIGR02281 family clan AA aspartic protease</fullName>
        <ecNumber evidence="4">3.4.23.-</ecNumber>
    </submittedName>
</protein>
<evidence type="ECO:0000313" key="4">
    <source>
        <dbReference type="EMBL" id="AXX98118.1"/>
    </source>
</evidence>
<dbReference type="InterPro" id="IPR001995">
    <property type="entry name" value="Peptidase_A2_cat"/>
</dbReference>
<dbReference type="EC" id="3.4.23.-" evidence="4"/>
<sequence length="193" mass="20849">MDGDNLARLIYLVLLGSVIAGYFFAQNRNNLGKTAQQAAVWGLIFVGAVAVIGLWGDIRNSVMPSQSYIEGQATVIVPRANDGHYYVTLEVDGTPVRFVIDTGASDVVLTQDDARKIGIDVDNLFFGGIANTANGEVRTARVKLHNVRLGEITDLVVSASVNAGEMDTSLLGMSYLQRYNKIELGGGKMVLRR</sequence>
<keyword evidence="5" id="KW-1185">Reference proteome</keyword>
<dbReference type="GO" id="GO:0006508">
    <property type="term" value="P:proteolysis"/>
    <property type="evidence" value="ECO:0007669"/>
    <property type="project" value="UniProtKB-KW"/>
</dbReference>
<dbReference type="KEGG" id="pamo:BAR1_09360"/>
<dbReference type="InterPro" id="IPR021109">
    <property type="entry name" value="Peptidase_aspartic_dom_sf"/>
</dbReference>
<feature type="transmembrane region" description="Helical" evidence="2">
    <location>
        <begin position="6"/>
        <end position="25"/>
    </location>
</feature>
<keyword evidence="1 4" id="KW-0378">Hydrolase</keyword>
<dbReference type="CDD" id="cd05483">
    <property type="entry name" value="retropepsin_like_bacteria"/>
    <property type="match status" value="1"/>
</dbReference>
<dbReference type="PROSITE" id="PS50175">
    <property type="entry name" value="ASP_PROT_RETROV"/>
    <property type="match status" value="1"/>
</dbReference>
<dbReference type="EMBL" id="CP032125">
    <property type="protein sequence ID" value="AXX98118.1"/>
    <property type="molecule type" value="Genomic_DNA"/>
</dbReference>
<dbReference type="InterPro" id="IPR001969">
    <property type="entry name" value="Aspartic_peptidase_AS"/>
</dbReference>
<evidence type="ECO:0000256" key="2">
    <source>
        <dbReference type="SAM" id="Phobius"/>
    </source>
</evidence>
<dbReference type="GO" id="GO:0004190">
    <property type="term" value="F:aspartic-type endopeptidase activity"/>
    <property type="evidence" value="ECO:0007669"/>
    <property type="project" value="InterPro"/>
</dbReference>
<keyword evidence="2" id="KW-0472">Membrane</keyword>
<dbReference type="SUPFAM" id="SSF50630">
    <property type="entry name" value="Acid proteases"/>
    <property type="match status" value="1"/>
</dbReference>
<keyword evidence="2" id="KW-0812">Transmembrane</keyword>
<accession>A0A347UGZ0</accession>
<dbReference type="OrthoDB" id="7595324at2"/>
<dbReference type="AlphaFoldDB" id="A0A347UGZ0"/>
<feature type="domain" description="Peptidase A2" evidence="3">
    <location>
        <begin position="96"/>
        <end position="175"/>
    </location>
</feature>
<dbReference type="InterPro" id="IPR011969">
    <property type="entry name" value="Clan_AA_Asp_peptidase_C"/>
</dbReference>
<keyword evidence="2" id="KW-1133">Transmembrane helix</keyword>
<dbReference type="InterPro" id="IPR034122">
    <property type="entry name" value="Retropepsin-like_bacterial"/>
</dbReference>
<dbReference type="Gene3D" id="2.40.70.10">
    <property type="entry name" value="Acid Proteases"/>
    <property type="match status" value="1"/>
</dbReference>
<dbReference type="NCBIfam" id="TIGR02281">
    <property type="entry name" value="clan_AA_DTGA"/>
    <property type="match status" value="1"/>
</dbReference>
<evidence type="ECO:0000259" key="3">
    <source>
        <dbReference type="PROSITE" id="PS50175"/>
    </source>
</evidence>
<name>A0A347UGZ0_9RHOB</name>
<organism evidence="4 5">
    <name type="scientific">Profundibacter amoris</name>
    <dbReference type="NCBI Taxonomy" id="2171755"/>
    <lineage>
        <taxon>Bacteria</taxon>
        <taxon>Pseudomonadati</taxon>
        <taxon>Pseudomonadota</taxon>
        <taxon>Alphaproteobacteria</taxon>
        <taxon>Rhodobacterales</taxon>
        <taxon>Paracoccaceae</taxon>
        <taxon>Profundibacter</taxon>
    </lineage>
</organism>
<evidence type="ECO:0000313" key="5">
    <source>
        <dbReference type="Proteomes" id="UP000261704"/>
    </source>
</evidence>
<keyword evidence="4" id="KW-0645">Protease</keyword>
<gene>
    <name evidence="4" type="ORF">BAR1_09360</name>
</gene>
<evidence type="ECO:0000256" key="1">
    <source>
        <dbReference type="ARBA" id="ARBA00022801"/>
    </source>
</evidence>
<proteinExistence type="predicted"/>
<dbReference type="Pfam" id="PF13975">
    <property type="entry name" value="gag-asp_proteas"/>
    <property type="match status" value="1"/>
</dbReference>
<reference evidence="4 5" key="1">
    <citation type="submission" date="2018-09" db="EMBL/GenBank/DDBJ databases">
        <title>Profundibacter amoris BAR1 gen. nov., sp. nov., a new member of the Roseobacter clade isolated at Lokis Castle Vent Field on the Arctic Mid-Oceanic Ridge.</title>
        <authorList>
            <person name="Le Moine Bauer S."/>
            <person name="Sjoeberg A.G."/>
            <person name="L'Haridon S."/>
            <person name="Stokke R."/>
            <person name="Roalkvam I."/>
            <person name="Steen I.H."/>
            <person name="Dahle H."/>
        </authorList>
    </citation>
    <scope>NUCLEOTIDE SEQUENCE [LARGE SCALE GENOMIC DNA]</scope>
    <source>
        <strain evidence="4 5">BAR1</strain>
    </source>
</reference>
<dbReference type="PROSITE" id="PS00141">
    <property type="entry name" value="ASP_PROTEASE"/>
    <property type="match status" value="1"/>
</dbReference>
<dbReference type="RefSeq" id="WP_118942774.1">
    <property type="nucleotide sequence ID" value="NZ_CP032125.1"/>
</dbReference>
<dbReference type="Proteomes" id="UP000261704">
    <property type="component" value="Chromosome"/>
</dbReference>